<feature type="site" description="Transition state stabilizer" evidence="17">
    <location>
        <position position="398"/>
    </location>
</feature>
<dbReference type="Pfam" id="PF02922">
    <property type="entry name" value="CBM_48"/>
    <property type="match status" value="1"/>
</dbReference>
<evidence type="ECO:0000256" key="3">
    <source>
        <dbReference type="ARBA" id="ARBA00008061"/>
    </source>
</evidence>
<evidence type="ECO:0000256" key="4">
    <source>
        <dbReference type="ARBA" id="ARBA00012268"/>
    </source>
</evidence>
<dbReference type="SUPFAM" id="SSF81296">
    <property type="entry name" value="E set domains"/>
    <property type="match status" value="1"/>
</dbReference>
<dbReference type="NCBIfam" id="TIGR02402">
    <property type="entry name" value="trehalose_TreZ"/>
    <property type="match status" value="1"/>
</dbReference>
<evidence type="ECO:0000256" key="15">
    <source>
        <dbReference type="PIRSR" id="PIRSR006337-1"/>
    </source>
</evidence>
<dbReference type="InterPro" id="IPR044901">
    <property type="entry name" value="Trehalose_TreZ_E-set_sf"/>
</dbReference>
<dbReference type="OrthoDB" id="9761875at2"/>
<dbReference type="InterPro" id="IPR013783">
    <property type="entry name" value="Ig-like_fold"/>
</dbReference>
<dbReference type="HOGENOM" id="CLU_020726_2_0_10"/>
<proteinExistence type="inferred from homology"/>
<comment type="pathway">
    <text evidence="2 14">Glycan biosynthesis; trehalose biosynthesis.</text>
</comment>
<evidence type="ECO:0000256" key="10">
    <source>
        <dbReference type="ARBA" id="ARBA00032057"/>
    </source>
</evidence>
<evidence type="ECO:0000256" key="16">
    <source>
        <dbReference type="PIRSR" id="PIRSR006337-2"/>
    </source>
</evidence>
<comment type="similarity">
    <text evidence="3 14">Belongs to the glycosyl hydrolase 13 family.</text>
</comment>
<dbReference type="AlphaFoldDB" id="A0A0E3ZUZ1"/>
<sequence>MTHLVNSSQRSLGVTFPTENQANIVLWAPLAKHVAIKVYGNQAAIPLKKEDLGYWCLTTSQLKPGDLYTYILDGHQEYPDPTSLSQPQGVHGPSQAVDTGTFQWEDQCWVNPALDSYLLYELHTGTFTQEGTFQALESKLDYLKALGVNAIEIMPVAQFSDSRNWGYDGVYTYAVQSSYGGAAGLQHLINACHYKGIAVVLDVVYNHFGPEGNYVGEFGPYLTDKYCTPWGKAVNFDDAWCDGVRRYVIENALMWFRDFHIDALRLDAVHAIKDFSPKHILQELREEVDKLMAETGRRHYLIVESDLNDPRFINPLSENGYGMDAQWMDEFHHALRVSIGEEPLGYYADFEGIGDLAKAYQNAYVYDGQFSEVRHKLFGYRAETNPGQQFIVFSQNHDQIGNRKLGERSSQLYSYEAVKLMAGAVFVSPYIPLLFMGEEWGETDPFYYFVSHSEPELVEAVRKGRKEEFAAFHSDEEVPDPESDETYERAKLQWDLLEQESHQILLRYYQTLIALRQQLPALAHLERRQLDVRADEANETLILHRWHEDQHVLCLMNFSDQPQSISLPEAGEAGVPWRKLLDSADSTWQPQPQSETGPAPEAVSASETIQANPESIIIYAQHHEKSRFHVPDPISPRLYLS</sequence>
<keyword evidence="8" id="KW-0119">Carbohydrate metabolism</keyword>
<dbReference type="SUPFAM" id="SSF51445">
    <property type="entry name" value="(Trans)glycosidases"/>
    <property type="match status" value="1"/>
</dbReference>
<dbReference type="UniPathway" id="UPA00299"/>
<feature type="compositionally biased region" description="Polar residues" evidence="18">
    <location>
        <begin position="584"/>
        <end position="596"/>
    </location>
</feature>
<evidence type="ECO:0000256" key="2">
    <source>
        <dbReference type="ARBA" id="ARBA00005199"/>
    </source>
</evidence>
<dbReference type="SUPFAM" id="SSF51011">
    <property type="entry name" value="Glycosyl hydrolase domain"/>
    <property type="match status" value="1"/>
</dbReference>
<evidence type="ECO:0000256" key="12">
    <source>
        <dbReference type="ARBA" id="ARBA00034013"/>
    </source>
</evidence>
<dbReference type="PATRIC" id="fig|1379870.5.peg.1673"/>
<keyword evidence="21" id="KW-1185">Reference proteome</keyword>
<dbReference type="Gene3D" id="2.60.40.1180">
    <property type="entry name" value="Golgi alpha-mannosidase II"/>
    <property type="match status" value="1"/>
</dbReference>
<dbReference type="RefSeq" id="WP_046376410.1">
    <property type="nucleotide sequence ID" value="NZ_CP010429.1"/>
</dbReference>
<evidence type="ECO:0000256" key="17">
    <source>
        <dbReference type="PIRSR" id="PIRSR006337-3"/>
    </source>
</evidence>
<comment type="catalytic activity">
    <reaction evidence="12 14">
        <text>hydrolysis of (1-&gt;4)-alpha-D-glucosidic linkage in 4-alpha-D-[(1-&gt;4)-alpha-D-glucanosyl]n trehalose to yield trehalose and (1-&gt;4)-alpha-D-glucan.</text>
        <dbReference type="EC" id="3.2.1.141"/>
    </reaction>
</comment>
<organism evidence="20 21">
    <name type="scientific">Spirosoma radiotolerans</name>
    <dbReference type="NCBI Taxonomy" id="1379870"/>
    <lineage>
        <taxon>Bacteria</taxon>
        <taxon>Pseudomonadati</taxon>
        <taxon>Bacteroidota</taxon>
        <taxon>Cytophagia</taxon>
        <taxon>Cytophagales</taxon>
        <taxon>Cytophagaceae</taxon>
        <taxon>Spirosoma</taxon>
    </lineage>
</organism>
<dbReference type="Gene3D" id="2.60.40.10">
    <property type="entry name" value="Immunoglobulins"/>
    <property type="match status" value="1"/>
</dbReference>
<dbReference type="InterPro" id="IPR013780">
    <property type="entry name" value="Glyco_hydro_b"/>
</dbReference>
<evidence type="ECO:0000256" key="11">
    <source>
        <dbReference type="ARBA" id="ARBA00033284"/>
    </source>
</evidence>
<dbReference type="Proteomes" id="UP000033054">
    <property type="component" value="Chromosome"/>
</dbReference>
<evidence type="ECO:0000256" key="13">
    <source>
        <dbReference type="NCBIfam" id="TIGR02402"/>
    </source>
</evidence>
<dbReference type="CDD" id="cd02853">
    <property type="entry name" value="E_set_MTHase_like_N"/>
    <property type="match status" value="1"/>
</dbReference>
<evidence type="ECO:0000256" key="6">
    <source>
        <dbReference type="ARBA" id="ARBA00022490"/>
    </source>
</evidence>
<dbReference type="GO" id="GO:0005992">
    <property type="term" value="P:trehalose biosynthetic process"/>
    <property type="evidence" value="ECO:0007669"/>
    <property type="project" value="UniProtKB-UniRule"/>
</dbReference>
<reference evidence="20 21" key="1">
    <citation type="journal article" date="2014" name="Curr. Microbiol.">
        <title>Spirosoma radiotolerans sp. nov., a gamma-radiation-resistant bacterium isolated from gamma ray-irradiated soil.</title>
        <authorList>
            <person name="Lee J.J."/>
            <person name="Srinivasan S."/>
            <person name="Lim S."/>
            <person name="Joe M."/>
            <person name="Im S."/>
            <person name="Bae S.I."/>
            <person name="Park K.R."/>
            <person name="Han J.H."/>
            <person name="Park S.H."/>
            <person name="Joo B.M."/>
            <person name="Park S.J."/>
            <person name="Kim M.K."/>
        </authorList>
    </citation>
    <scope>NUCLEOTIDE SEQUENCE [LARGE SCALE GENOMIC DNA]</scope>
    <source>
        <strain evidence="20 21">DG5A</strain>
    </source>
</reference>
<dbReference type="KEGG" id="srd:SD10_07705"/>
<feature type="active site" description="Nucleophile" evidence="15">
    <location>
        <position position="267"/>
    </location>
</feature>
<dbReference type="PANTHER" id="PTHR43651:SF11">
    <property type="entry name" value="MALTO-OLIGOSYLTREHALOSE TREHALOHYDROLASE"/>
    <property type="match status" value="1"/>
</dbReference>
<dbReference type="EMBL" id="CP010429">
    <property type="protein sequence ID" value="AKD54809.1"/>
    <property type="molecule type" value="Genomic_DNA"/>
</dbReference>
<feature type="region of interest" description="Disordered" evidence="18">
    <location>
        <begin position="584"/>
        <end position="607"/>
    </location>
</feature>
<dbReference type="PANTHER" id="PTHR43651">
    <property type="entry name" value="1,4-ALPHA-GLUCAN-BRANCHING ENZYME"/>
    <property type="match status" value="1"/>
</dbReference>
<evidence type="ECO:0000256" key="1">
    <source>
        <dbReference type="ARBA" id="ARBA00004496"/>
    </source>
</evidence>
<feature type="binding site" evidence="16">
    <location>
        <begin position="397"/>
        <end position="402"/>
    </location>
    <ligand>
        <name>substrate</name>
    </ligand>
</feature>
<feature type="binding site" evidence="16">
    <location>
        <begin position="329"/>
        <end position="333"/>
    </location>
    <ligand>
        <name>substrate</name>
    </ligand>
</feature>
<evidence type="ECO:0000256" key="18">
    <source>
        <dbReference type="SAM" id="MobiDB-lite"/>
    </source>
</evidence>
<dbReference type="InterPro" id="IPR012768">
    <property type="entry name" value="Trehalose_TreZ"/>
</dbReference>
<dbReference type="Pfam" id="PF00128">
    <property type="entry name" value="Alpha-amylase"/>
    <property type="match status" value="1"/>
</dbReference>
<dbReference type="InterPro" id="IPR004193">
    <property type="entry name" value="Glyco_hydro_13_N"/>
</dbReference>
<evidence type="ECO:0000256" key="9">
    <source>
        <dbReference type="ARBA" id="ARBA00023295"/>
    </source>
</evidence>
<dbReference type="Gene3D" id="1.10.10.760">
    <property type="entry name" value="E-set domains of sugar-utilizing enzymes"/>
    <property type="match status" value="1"/>
</dbReference>
<evidence type="ECO:0000259" key="19">
    <source>
        <dbReference type="SMART" id="SM00642"/>
    </source>
</evidence>
<dbReference type="SMART" id="SM00642">
    <property type="entry name" value="Aamy"/>
    <property type="match status" value="1"/>
</dbReference>
<dbReference type="InterPro" id="IPR014756">
    <property type="entry name" value="Ig_E-set"/>
</dbReference>
<dbReference type="InterPro" id="IPR006047">
    <property type="entry name" value="GH13_cat_dom"/>
</dbReference>
<keyword evidence="6" id="KW-0963">Cytoplasm</keyword>
<keyword evidence="9 14" id="KW-0326">Glycosidase</keyword>
<gene>
    <name evidence="20" type="ORF">SD10_07705</name>
</gene>
<evidence type="ECO:0000256" key="8">
    <source>
        <dbReference type="ARBA" id="ARBA00023277"/>
    </source>
</evidence>
<feature type="binding site" evidence="16">
    <location>
        <begin position="265"/>
        <end position="270"/>
    </location>
    <ligand>
        <name>substrate</name>
    </ligand>
</feature>
<name>A0A0E3ZUZ1_9BACT</name>
<feature type="active site" description="Proton donor" evidence="15">
    <location>
        <position position="304"/>
    </location>
</feature>
<evidence type="ECO:0000313" key="20">
    <source>
        <dbReference type="EMBL" id="AKD54809.1"/>
    </source>
</evidence>
<evidence type="ECO:0000256" key="5">
    <source>
        <dbReference type="ARBA" id="ARBA00015938"/>
    </source>
</evidence>
<dbReference type="Gene3D" id="3.20.20.80">
    <property type="entry name" value="Glycosidases"/>
    <property type="match status" value="1"/>
</dbReference>
<evidence type="ECO:0000313" key="21">
    <source>
        <dbReference type="Proteomes" id="UP000033054"/>
    </source>
</evidence>
<accession>A0A0E3ZUZ1</accession>
<dbReference type="STRING" id="1379870.SD10_07705"/>
<comment type="subcellular location">
    <subcellularLocation>
        <location evidence="1 15">Cytoplasm</location>
    </subcellularLocation>
</comment>
<dbReference type="EC" id="3.2.1.141" evidence="4 13"/>
<dbReference type="GO" id="GO:0033942">
    <property type="term" value="F:4-alpha-D-(1-&gt;4)-alpha-D-glucanotrehalose trehalohydrolase activity"/>
    <property type="evidence" value="ECO:0007669"/>
    <property type="project" value="UniProtKB-EC"/>
</dbReference>
<keyword evidence="7 14" id="KW-0378">Hydrolase</keyword>
<evidence type="ECO:0000256" key="7">
    <source>
        <dbReference type="ARBA" id="ARBA00022801"/>
    </source>
</evidence>
<dbReference type="InterPro" id="IPR017853">
    <property type="entry name" value="GH"/>
</dbReference>
<protein>
    <recommendedName>
        <fullName evidence="5 13">Malto-oligosyltrehalose trehalohydrolase</fullName>
        <shortName evidence="14">MTHase</shortName>
        <ecNumber evidence="4 13">3.2.1.141</ecNumber>
    </recommendedName>
    <alternativeName>
        <fullName evidence="11 14">4-alpha-D-((1-&gt;4)-alpha-D-glucano)trehalose trehalohydrolase</fullName>
    </alternativeName>
    <alternativeName>
        <fullName evidence="10 14">Maltooligosyl trehalose trehalohydrolase</fullName>
    </alternativeName>
</protein>
<feature type="domain" description="Glycosyl hydrolase family 13 catalytic" evidence="19">
    <location>
        <begin position="121"/>
        <end position="516"/>
    </location>
</feature>
<dbReference type="GO" id="GO:0005737">
    <property type="term" value="C:cytoplasm"/>
    <property type="evidence" value="ECO:0007669"/>
    <property type="project" value="UniProtKB-SubCell"/>
</dbReference>
<dbReference type="PIRSF" id="PIRSF006337">
    <property type="entry name" value="Trehalose_TreZ"/>
    <property type="match status" value="1"/>
</dbReference>
<evidence type="ECO:0000256" key="14">
    <source>
        <dbReference type="PIRNR" id="PIRNR006337"/>
    </source>
</evidence>
<dbReference type="CDD" id="cd11325">
    <property type="entry name" value="AmyAc_GTHase"/>
    <property type="match status" value="1"/>
</dbReference>